<name>A0AA88DYU5_FICCA</name>
<dbReference type="EMBL" id="BTGU01000176">
    <property type="protein sequence ID" value="GMN64343.1"/>
    <property type="molecule type" value="Genomic_DNA"/>
</dbReference>
<organism evidence="1 2">
    <name type="scientific">Ficus carica</name>
    <name type="common">Common fig</name>
    <dbReference type="NCBI Taxonomy" id="3494"/>
    <lineage>
        <taxon>Eukaryota</taxon>
        <taxon>Viridiplantae</taxon>
        <taxon>Streptophyta</taxon>
        <taxon>Embryophyta</taxon>
        <taxon>Tracheophyta</taxon>
        <taxon>Spermatophyta</taxon>
        <taxon>Magnoliopsida</taxon>
        <taxon>eudicotyledons</taxon>
        <taxon>Gunneridae</taxon>
        <taxon>Pentapetalae</taxon>
        <taxon>rosids</taxon>
        <taxon>fabids</taxon>
        <taxon>Rosales</taxon>
        <taxon>Moraceae</taxon>
        <taxon>Ficeae</taxon>
        <taxon>Ficus</taxon>
    </lineage>
</organism>
<evidence type="ECO:0000313" key="2">
    <source>
        <dbReference type="Proteomes" id="UP001187192"/>
    </source>
</evidence>
<comment type="caution">
    <text evidence="1">The sequence shown here is derived from an EMBL/GenBank/DDBJ whole genome shotgun (WGS) entry which is preliminary data.</text>
</comment>
<sequence length="52" mass="5336">MLSHVDILPTGESPCLAGITHSAAGGVLSGRPTKNGVDDVLGLRLFRPIAQP</sequence>
<dbReference type="Proteomes" id="UP001187192">
    <property type="component" value="Unassembled WGS sequence"/>
</dbReference>
<reference evidence="1" key="1">
    <citation type="submission" date="2023-07" db="EMBL/GenBank/DDBJ databases">
        <title>draft genome sequence of fig (Ficus carica).</title>
        <authorList>
            <person name="Takahashi T."/>
            <person name="Nishimura K."/>
        </authorList>
    </citation>
    <scope>NUCLEOTIDE SEQUENCE</scope>
</reference>
<dbReference type="AlphaFoldDB" id="A0AA88DYU5"/>
<gene>
    <name evidence="1" type="ORF">TIFTF001_033432</name>
</gene>
<proteinExistence type="predicted"/>
<accession>A0AA88DYU5</accession>
<evidence type="ECO:0000313" key="1">
    <source>
        <dbReference type="EMBL" id="GMN64343.1"/>
    </source>
</evidence>
<protein>
    <submittedName>
        <fullName evidence="1">Uncharacterized protein</fullName>
    </submittedName>
</protein>
<keyword evidence="2" id="KW-1185">Reference proteome</keyword>